<keyword evidence="9" id="KW-0762">Sugar transport</keyword>
<feature type="transmembrane region" description="Helical" evidence="7">
    <location>
        <begin position="71"/>
        <end position="94"/>
    </location>
</feature>
<dbReference type="PANTHER" id="PTHR43227:SF7">
    <property type="entry name" value="ARABINOOLIGOSACCHARIDES TRANSPORT SYSTEM PERMEASE PROTEIN ARAP"/>
    <property type="match status" value="1"/>
</dbReference>
<dbReference type="Proteomes" id="UP001239083">
    <property type="component" value="Unassembled WGS sequence"/>
</dbReference>
<dbReference type="PROSITE" id="PS50928">
    <property type="entry name" value="ABC_TM1"/>
    <property type="match status" value="1"/>
</dbReference>
<feature type="transmembrane region" description="Helical" evidence="7">
    <location>
        <begin position="106"/>
        <end position="126"/>
    </location>
</feature>
<feature type="transmembrane region" description="Helical" evidence="7">
    <location>
        <begin position="212"/>
        <end position="229"/>
    </location>
</feature>
<evidence type="ECO:0000313" key="9">
    <source>
        <dbReference type="EMBL" id="MDQ0894000.1"/>
    </source>
</evidence>
<accession>A0ABU0R7E8</accession>
<feature type="transmembrane region" description="Helical" evidence="7">
    <location>
        <begin position="157"/>
        <end position="176"/>
    </location>
</feature>
<evidence type="ECO:0000256" key="2">
    <source>
        <dbReference type="ARBA" id="ARBA00022448"/>
    </source>
</evidence>
<keyword evidence="6 7" id="KW-0472">Membrane</keyword>
<dbReference type="Gene3D" id="1.10.3720.10">
    <property type="entry name" value="MetI-like"/>
    <property type="match status" value="1"/>
</dbReference>
<dbReference type="Pfam" id="PF00528">
    <property type="entry name" value="BPD_transp_1"/>
    <property type="match status" value="1"/>
</dbReference>
<comment type="caution">
    <text evidence="9">The sequence shown here is derived from an EMBL/GenBank/DDBJ whole genome shotgun (WGS) entry which is preliminary data.</text>
</comment>
<keyword evidence="4 7" id="KW-0812">Transmembrane</keyword>
<comment type="subcellular location">
    <subcellularLocation>
        <location evidence="1 7">Cell membrane</location>
        <topology evidence="1 7">Multi-pass membrane protein</topology>
    </subcellularLocation>
</comment>
<feature type="transmembrane region" description="Helical" evidence="7">
    <location>
        <begin position="261"/>
        <end position="284"/>
    </location>
</feature>
<comment type="similarity">
    <text evidence="7">Belongs to the binding-protein-dependent transport system permease family.</text>
</comment>
<evidence type="ECO:0000256" key="7">
    <source>
        <dbReference type="RuleBase" id="RU363032"/>
    </source>
</evidence>
<evidence type="ECO:0000256" key="3">
    <source>
        <dbReference type="ARBA" id="ARBA00022475"/>
    </source>
</evidence>
<gene>
    <name evidence="9" type="ORF">QFZ26_001555</name>
</gene>
<dbReference type="EMBL" id="JAUSYY010000001">
    <property type="protein sequence ID" value="MDQ0894000.1"/>
    <property type="molecule type" value="Genomic_DNA"/>
</dbReference>
<dbReference type="SUPFAM" id="SSF161098">
    <property type="entry name" value="MetI-like"/>
    <property type="match status" value="1"/>
</dbReference>
<feature type="domain" description="ABC transmembrane type-1" evidence="8">
    <location>
        <begin position="68"/>
        <end position="282"/>
    </location>
</feature>
<keyword evidence="10" id="KW-1185">Reference proteome</keyword>
<reference evidence="9 10" key="1">
    <citation type="submission" date="2023-07" db="EMBL/GenBank/DDBJ databases">
        <title>Comparative genomics of wheat-associated soil bacteria to identify genetic determinants of phenazine resistance.</title>
        <authorList>
            <person name="Mouncey N."/>
        </authorList>
    </citation>
    <scope>NUCLEOTIDE SEQUENCE [LARGE SCALE GENOMIC DNA]</scope>
    <source>
        <strain evidence="9 10">V3I3</strain>
    </source>
</reference>
<dbReference type="RefSeq" id="WP_307040900.1">
    <property type="nucleotide sequence ID" value="NZ_JAUSYY010000001.1"/>
</dbReference>
<dbReference type="PANTHER" id="PTHR43227">
    <property type="entry name" value="BLL4140 PROTEIN"/>
    <property type="match status" value="1"/>
</dbReference>
<name>A0ABU0R7E8_9MICO</name>
<dbReference type="InterPro" id="IPR035906">
    <property type="entry name" value="MetI-like_sf"/>
</dbReference>
<dbReference type="InterPro" id="IPR050809">
    <property type="entry name" value="UgpAE/MalFG_permease"/>
</dbReference>
<dbReference type="InterPro" id="IPR000515">
    <property type="entry name" value="MetI-like"/>
</dbReference>
<evidence type="ECO:0000259" key="8">
    <source>
        <dbReference type="PROSITE" id="PS50928"/>
    </source>
</evidence>
<evidence type="ECO:0000256" key="6">
    <source>
        <dbReference type="ARBA" id="ARBA00023136"/>
    </source>
</evidence>
<evidence type="ECO:0000256" key="5">
    <source>
        <dbReference type="ARBA" id="ARBA00022989"/>
    </source>
</evidence>
<evidence type="ECO:0000256" key="4">
    <source>
        <dbReference type="ARBA" id="ARBA00022692"/>
    </source>
</evidence>
<dbReference type="CDD" id="cd06261">
    <property type="entry name" value="TM_PBP2"/>
    <property type="match status" value="1"/>
</dbReference>
<proteinExistence type="inferred from homology"/>
<keyword evidence="2 7" id="KW-0813">Transport</keyword>
<feature type="transmembrane region" description="Helical" evidence="7">
    <location>
        <begin position="12"/>
        <end position="38"/>
    </location>
</feature>
<keyword evidence="5 7" id="KW-1133">Transmembrane helix</keyword>
<evidence type="ECO:0000256" key="1">
    <source>
        <dbReference type="ARBA" id="ARBA00004651"/>
    </source>
</evidence>
<protein>
    <submittedName>
        <fullName evidence="9">Multiple sugar transport system permease protein</fullName>
    </submittedName>
</protein>
<sequence>MQSQRAALRRNVTGWSFSALYVAFLLVFGLIPVIYAIYESLHLALAPGQWSFNNYVTVFTDFRFLPAVVNVLTFMVIWIPVMVFGTLLLALLLHERASRATGALRLVYFLPGAVTGSAAVMLWYFMLSPELSPFAPALEAFGWETNNDMFSESNLPWIFALVAFITGVGQWILIMFGSLQSIPTEVLEAARIDGAGPIRTALSVKLPLVGKYVAYMVILSFAGALQIFVEPSLFYSITKAGSSWWSLNQLGYSFAFAQGDFGMSATVSVVLLVISILAAMILVFRTNFFQTEVDD</sequence>
<keyword evidence="3" id="KW-1003">Cell membrane</keyword>
<evidence type="ECO:0000313" key="10">
    <source>
        <dbReference type="Proteomes" id="UP001239083"/>
    </source>
</evidence>
<organism evidence="9 10">
    <name type="scientific">Agromyces ramosus</name>
    <dbReference type="NCBI Taxonomy" id="33879"/>
    <lineage>
        <taxon>Bacteria</taxon>
        <taxon>Bacillati</taxon>
        <taxon>Actinomycetota</taxon>
        <taxon>Actinomycetes</taxon>
        <taxon>Micrococcales</taxon>
        <taxon>Microbacteriaceae</taxon>
        <taxon>Agromyces</taxon>
    </lineage>
</organism>